<proteinExistence type="predicted"/>
<comment type="caution">
    <text evidence="1">The sequence shown here is derived from an EMBL/GenBank/DDBJ whole genome shotgun (WGS) entry which is preliminary data.</text>
</comment>
<dbReference type="PROSITE" id="PS51257">
    <property type="entry name" value="PROKAR_LIPOPROTEIN"/>
    <property type="match status" value="1"/>
</dbReference>
<sequence length="193" mass="22527">MKKILLLIISLVLLVGCTKNTIIEKIELNRILNAVLKYESERSTFSKKHQFLINPKLQKLKIYVPSQKEILGEEPGPPPFFNKNIIHLLDLKGTKFKNRKSDSLNLLKQNSYIFDSLNIDTKINSNIKIANIEEIDQRIELHQFSNPVYFDKNYVYIEVIYYKSVFGIGFGYLLEKEKNGNWTIKKVINTFIT</sequence>
<protein>
    <recommendedName>
        <fullName evidence="3">Lipoprotein</fullName>
    </recommendedName>
</protein>
<dbReference type="AlphaFoldDB" id="A0A848N5K9"/>
<dbReference type="EMBL" id="JABCJF010000003">
    <property type="protein sequence ID" value="NMR34038.1"/>
    <property type="molecule type" value="Genomic_DNA"/>
</dbReference>
<accession>A0A848N5K9</accession>
<dbReference type="RefSeq" id="WP_169320941.1">
    <property type="nucleotide sequence ID" value="NZ_JABCJF010000003.1"/>
</dbReference>
<name>A0A848N5K9_9FLAO</name>
<organism evidence="1 2">
    <name type="scientific">Chryseobacterium aquaticum</name>
    <dbReference type="NCBI Taxonomy" id="452084"/>
    <lineage>
        <taxon>Bacteria</taxon>
        <taxon>Pseudomonadati</taxon>
        <taxon>Bacteroidota</taxon>
        <taxon>Flavobacteriia</taxon>
        <taxon>Flavobacteriales</taxon>
        <taxon>Weeksellaceae</taxon>
        <taxon>Chryseobacterium group</taxon>
        <taxon>Chryseobacterium</taxon>
    </lineage>
</organism>
<evidence type="ECO:0000313" key="2">
    <source>
        <dbReference type="Proteomes" id="UP000548067"/>
    </source>
</evidence>
<evidence type="ECO:0000313" key="1">
    <source>
        <dbReference type="EMBL" id="NMR34038.1"/>
    </source>
</evidence>
<reference evidence="1 2" key="1">
    <citation type="submission" date="2020-04" db="EMBL/GenBank/DDBJ databases">
        <title>Genome analysis and antimicrobial resistance characteristics of Chryseobacterium aquaticum isolated from farmed salmonids.</title>
        <authorList>
            <person name="Saticioglu I.B."/>
            <person name="Duman M."/>
            <person name="Altun S."/>
        </authorList>
    </citation>
    <scope>NUCLEOTIDE SEQUENCE [LARGE SCALE GENOMIC DNA]</scope>
    <source>
        <strain evidence="1 2">C-174</strain>
    </source>
</reference>
<dbReference type="Proteomes" id="UP000548067">
    <property type="component" value="Unassembled WGS sequence"/>
</dbReference>
<gene>
    <name evidence="1" type="ORF">HIO71_07415</name>
</gene>
<evidence type="ECO:0008006" key="3">
    <source>
        <dbReference type="Google" id="ProtNLM"/>
    </source>
</evidence>